<proteinExistence type="predicted"/>
<organism evidence="2">
    <name type="scientific">Anopheles triannulatus</name>
    <dbReference type="NCBI Taxonomy" id="58253"/>
    <lineage>
        <taxon>Eukaryota</taxon>
        <taxon>Metazoa</taxon>
        <taxon>Ecdysozoa</taxon>
        <taxon>Arthropoda</taxon>
        <taxon>Hexapoda</taxon>
        <taxon>Insecta</taxon>
        <taxon>Pterygota</taxon>
        <taxon>Neoptera</taxon>
        <taxon>Endopterygota</taxon>
        <taxon>Diptera</taxon>
        <taxon>Nematocera</taxon>
        <taxon>Culicoidea</taxon>
        <taxon>Culicidae</taxon>
        <taxon>Anophelinae</taxon>
        <taxon>Anopheles</taxon>
    </lineage>
</organism>
<evidence type="ECO:0000256" key="1">
    <source>
        <dbReference type="SAM" id="SignalP"/>
    </source>
</evidence>
<sequence>MMVLFSAMLSCLLWTRWSLTMVSTPTVWTCACRELGSCRELNDPTVSSLACWRLNRPETSKTLSNYVNSKRLLSGLNIKHSIEPECSSRCKK</sequence>
<evidence type="ECO:0000313" key="2">
    <source>
        <dbReference type="EMBL" id="MBW46506.1"/>
    </source>
</evidence>
<name>A0A2M4B0D8_9DIPT</name>
<feature type="signal peptide" evidence="1">
    <location>
        <begin position="1"/>
        <end position="18"/>
    </location>
</feature>
<reference evidence="2" key="1">
    <citation type="submission" date="2018-01" db="EMBL/GenBank/DDBJ databases">
        <title>An insight into the sialome of Amazonian anophelines.</title>
        <authorList>
            <person name="Ribeiro J.M."/>
            <person name="Scarpassa V."/>
            <person name="Calvo E."/>
        </authorList>
    </citation>
    <scope>NUCLEOTIDE SEQUENCE</scope>
    <source>
        <tissue evidence="2">Salivary glands</tissue>
    </source>
</reference>
<dbReference type="EMBL" id="GGFK01013185">
    <property type="protein sequence ID" value="MBW46506.1"/>
    <property type="molecule type" value="Transcribed_RNA"/>
</dbReference>
<accession>A0A2M4B0D8</accession>
<feature type="chain" id="PRO_5014623663" evidence="1">
    <location>
        <begin position="19"/>
        <end position="92"/>
    </location>
</feature>
<keyword evidence="1" id="KW-0732">Signal</keyword>
<dbReference type="AlphaFoldDB" id="A0A2M4B0D8"/>
<protein>
    <submittedName>
        <fullName evidence="2">Putative secreted protein</fullName>
    </submittedName>
</protein>